<dbReference type="GO" id="GO:0003007">
    <property type="term" value="P:heart morphogenesis"/>
    <property type="evidence" value="ECO:0007669"/>
    <property type="project" value="Ensembl"/>
</dbReference>
<proteinExistence type="inferred from homology"/>
<keyword evidence="6" id="KW-1185">Reference proteome</keyword>
<feature type="region of interest" description="Disordered" evidence="4">
    <location>
        <begin position="1"/>
        <end position="249"/>
    </location>
</feature>
<dbReference type="Ensembl" id="ENSMMDT00005045004.1">
    <property type="protein sequence ID" value="ENSMMDP00005044122.1"/>
    <property type="gene ID" value="ENSMMDG00005020269.1"/>
</dbReference>
<gene>
    <name evidence="5" type="primary">tspy</name>
</gene>
<evidence type="ECO:0000256" key="3">
    <source>
        <dbReference type="SAM" id="Coils"/>
    </source>
</evidence>
<dbReference type="AlphaFoldDB" id="A0A667ZTA9"/>
<reference evidence="5" key="1">
    <citation type="submission" date="2019-06" db="EMBL/GenBank/DDBJ databases">
        <authorList>
            <consortium name="Wellcome Sanger Institute Data Sharing"/>
        </authorList>
    </citation>
    <scope>NUCLEOTIDE SEQUENCE [LARGE SCALE GENOMIC DNA]</scope>
</reference>
<name>A0A667ZTA9_9TELE</name>
<dbReference type="InParanoid" id="A0A667ZTA9"/>
<dbReference type="PANTHER" id="PTHR11875">
    <property type="entry name" value="TESTIS-SPECIFIC Y-ENCODED PROTEIN"/>
    <property type="match status" value="1"/>
</dbReference>
<dbReference type="Gene3D" id="3.30.1120.90">
    <property type="entry name" value="Nucleosome assembly protein"/>
    <property type="match status" value="1"/>
</dbReference>
<evidence type="ECO:0000313" key="5">
    <source>
        <dbReference type="Ensembl" id="ENSMMDP00005044122.1"/>
    </source>
</evidence>
<feature type="compositionally biased region" description="Acidic residues" evidence="4">
    <location>
        <begin position="213"/>
        <end position="226"/>
    </location>
</feature>
<evidence type="ECO:0000256" key="4">
    <source>
        <dbReference type="SAM" id="MobiDB-lite"/>
    </source>
</evidence>
<evidence type="ECO:0000256" key="1">
    <source>
        <dbReference type="ARBA" id="ARBA00009947"/>
    </source>
</evidence>
<sequence>MSELTDCKQSADSASRKRCPSPDQEESSVIPTKSTKVSDASNETLSTSESCKDSEAESKDNALVQSQAKESEVSAAVVHTERGSDSAAVAPISSSAKAGSHDASDTEKPQSSDTQRSGDAKVDIQKDAGGEYRPSTKLDQSDSAAIAAAEALASLTGGDGEDSEETPCSSERAQQEKRGSKLKQRGGHDSSKETKTQAAAADSSTSVHSVDREDAEDIPDADDGDDSIPGSSSTPSSSFPSDNEDNDDGECAIVSVKMAPEIRQSVALLAQVQMRLEALEKKSARLHQRLELKMNRQRRPHLDQRSSITQSIPGFWVTALLNHPHLSAHIDETDEDALSYMIDLEIESFKNNKLGYRIRFHFRRNPYFQNNIIMKELHLGMGGSPMSFSNPILWHRGQNLTAHSEPRKTARGVYQTFFSWFSDHSNPARDDIAQILKDDLYRDPLRYYLTPLWEPRENGSSASGARAADNSNGDECVVISDSDDDQEPGEAGQGHSREEEDEDEEEEERIQSADESPQEEEDGEIVIDGSDDSDQEAGEGEEEDESFGEKDEEVYVDEEEESSRDQKARDQDDEDDIEVDEEDESKD</sequence>
<feature type="coiled-coil region" evidence="3">
    <location>
        <begin position="262"/>
        <end position="296"/>
    </location>
</feature>
<reference evidence="5" key="2">
    <citation type="submission" date="2025-08" db="UniProtKB">
        <authorList>
            <consortium name="Ensembl"/>
        </authorList>
    </citation>
    <scope>IDENTIFICATION</scope>
</reference>
<comment type="similarity">
    <text evidence="1 2">Belongs to the nucleosome assembly protein (NAP) family.</text>
</comment>
<feature type="compositionally biased region" description="Polar residues" evidence="4">
    <location>
        <begin position="458"/>
        <end position="473"/>
    </location>
</feature>
<feature type="compositionally biased region" description="Basic and acidic residues" evidence="4">
    <location>
        <begin position="186"/>
        <end position="195"/>
    </location>
</feature>
<dbReference type="GeneTree" id="ENSGT00940000166378"/>
<feature type="compositionally biased region" description="Basic and acidic residues" evidence="4">
    <location>
        <begin position="99"/>
        <end position="140"/>
    </location>
</feature>
<reference evidence="5" key="3">
    <citation type="submission" date="2025-09" db="UniProtKB">
        <authorList>
            <consortium name="Ensembl"/>
        </authorList>
    </citation>
    <scope>IDENTIFICATION</scope>
</reference>
<accession>A0A667ZTA9</accession>
<dbReference type="FunCoup" id="A0A667ZTA9">
    <property type="interactions" value="132"/>
</dbReference>
<dbReference type="SUPFAM" id="SSF143113">
    <property type="entry name" value="NAP-like"/>
    <property type="match status" value="1"/>
</dbReference>
<feature type="region of interest" description="Disordered" evidence="4">
    <location>
        <begin position="454"/>
        <end position="587"/>
    </location>
</feature>
<dbReference type="OrthoDB" id="19419at2759"/>
<evidence type="ECO:0000313" key="6">
    <source>
        <dbReference type="Proteomes" id="UP000472263"/>
    </source>
</evidence>
<dbReference type="InterPro" id="IPR037231">
    <property type="entry name" value="NAP-like_sf"/>
</dbReference>
<dbReference type="Pfam" id="PF00956">
    <property type="entry name" value="NAP"/>
    <property type="match status" value="1"/>
</dbReference>
<feature type="compositionally biased region" description="Acidic residues" evidence="4">
    <location>
        <begin position="516"/>
        <end position="562"/>
    </location>
</feature>
<keyword evidence="3" id="KW-0175">Coiled coil</keyword>
<dbReference type="GO" id="GO:0006334">
    <property type="term" value="P:nucleosome assembly"/>
    <property type="evidence" value="ECO:0007669"/>
    <property type="project" value="InterPro"/>
</dbReference>
<dbReference type="InterPro" id="IPR002164">
    <property type="entry name" value="NAP_family"/>
</dbReference>
<protein>
    <submittedName>
        <fullName evidence="5">Testis specific protein Y-linked</fullName>
    </submittedName>
</protein>
<feature type="compositionally biased region" description="Low complexity" evidence="4">
    <location>
        <begin position="227"/>
        <end position="241"/>
    </location>
</feature>
<dbReference type="Proteomes" id="UP000472263">
    <property type="component" value="Chromosome 7"/>
</dbReference>
<feature type="compositionally biased region" description="Acidic residues" evidence="4">
    <location>
        <begin position="499"/>
        <end position="508"/>
    </location>
</feature>
<feature type="compositionally biased region" description="Polar residues" evidence="4">
    <location>
        <begin position="27"/>
        <end position="49"/>
    </location>
</feature>
<feature type="compositionally biased region" description="Acidic residues" evidence="4">
    <location>
        <begin position="571"/>
        <end position="587"/>
    </location>
</feature>
<feature type="compositionally biased region" description="Low complexity" evidence="4">
    <location>
        <begin position="144"/>
        <end position="153"/>
    </location>
</feature>
<organism evidence="5 6">
    <name type="scientific">Myripristis murdjan</name>
    <name type="common">pinecone soldierfish</name>
    <dbReference type="NCBI Taxonomy" id="586833"/>
    <lineage>
        <taxon>Eukaryota</taxon>
        <taxon>Metazoa</taxon>
        <taxon>Chordata</taxon>
        <taxon>Craniata</taxon>
        <taxon>Vertebrata</taxon>
        <taxon>Euteleostomi</taxon>
        <taxon>Actinopterygii</taxon>
        <taxon>Neopterygii</taxon>
        <taxon>Teleostei</taxon>
        <taxon>Neoteleostei</taxon>
        <taxon>Acanthomorphata</taxon>
        <taxon>Holocentriformes</taxon>
        <taxon>Holocentridae</taxon>
        <taxon>Myripristis</taxon>
    </lineage>
</organism>
<feature type="compositionally biased region" description="Basic and acidic residues" evidence="4">
    <location>
        <begin position="50"/>
        <end position="60"/>
    </location>
</feature>
<evidence type="ECO:0000256" key="2">
    <source>
        <dbReference type="RuleBase" id="RU003876"/>
    </source>
</evidence>
<dbReference type="Gene3D" id="1.20.5.1500">
    <property type="match status" value="1"/>
</dbReference>
<dbReference type="GO" id="GO:0005634">
    <property type="term" value="C:nucleus"/>
    <property type="evidence" value="ECO:0007669"/>
    <property type="project" value="InterPro"/>
</dbReference>